<dbReference type="Proteomes" id="UP000266292">
    <property type="component" value="Chromosome"/>
</dbReference>
<dbReference type="RefSeq" id="WP_025604127.1">
    <property type="nucleotide sequence ID" value="NZ_CP021235.1"/>
</dbReference>
<sequence length="100" mass="11539">MNSIKLSPYYRLYAFSDYRSMKAALPYMRRVVLAKGLVEVEESEARSYVWRIRGQGYKNYLEPLGSQRTKGTGIQSLITALQVLYKSNGYSARYIVIERG</sequence>
<dbReference type="EMBL" id="CP021235">
    <property type="protein sequence ID" value="ARS37681.1"/>
    <property type="molecule type" value="Genomic_DNA"/>
</dbReference>
<protein>
    <submittedName>
        <fullName evidence="1">Uncharacterized protein</fullName>
    </submittedName>
</protein>
<keyword evidence="2" id="KW-1185">Reference proteome</keyword>
<gene>
    <name evidence="1" type="ORF">CA264_01895</name>
</gene>
<evidence type="ECO:0000313" key="2">
    <source>
        <dbReference type="Proteomes" id="UP000266292"/>
    </source>
</evidence>
<dbReference type="OrthoDB" id="853110at2"/>
<proteinExistence type="predicted"/>
<reference evidence="2" key="1">
    <citation type="submission" date="2017-05" db="EMBL/GenBank/DDBJ databases">
        <authorList>
            <person name="Ray J."/>
            <person name="Price M."/>
            <person name="Deutschbauer A."/>
        </authorList>
    </citation>
    <scope>NUCLEOTIDE SEQUENCE [LARGE SCALE GENOMIC DNA]</scope>
    <source>
        <strain evidence="2">DSM 19842</strain>
    </source>
</reference>
<organism evidence="1 2">
    <name type="scientific">Pontibacter actiniarum</name>
    <dbReference type="NCBI Taxonomy" id="323450"/>
    <lineage>
        <taxon>Bacteria</taxon>
        <taxon>Pseudomonadati</taxon>
        <taxon>Bacteroidota</taxon>
        <taxon>Cytophagia</taxon>
        <taxon>Cytophagales</taxon>
        <taxon>Hymenobacteraceae</taxon>
        <taxon>Pontibacter</taxon>
    </lineage>
</organism>
<name>A0A1X9YY32_9BACT</name>
<evidence type="ECO:0000313" key="1">
    <source>
        <dbReference type="EMBL" id="ARS37681.1"/>
    </source>
</evidence>
<dbReference type="KEGG" id="pact:CA264_01895"/>
<accession>A0A1X9YY32</accession>
<dbReference type="AlphaFoldDB" id="A0A1X9YY32"/>